<proteinExistence type="predicted"/>
<comment type="function">
    <text evidence="10">Catalyzes the condensation of ATP and 5-phosphoribose 1-diphosphate to form N'-(5'-phosphoribosyl)-ATP (PR-ATP). Has a crucial role in the pathway because the rate of histidine biosynthesis seems to be controlled primarily by regulation of HisG enzymatic activity.</text>
</comment>
<evidence type="ECO:0000256" key="5">
    <source>
        <dbReference type="ARBA" id="ARBA00020998"/>
    </source>
</evidence>
<dbReference type="InterPro" id="IPR001348">
    <property type="entry name" value="ATP_PRibTrfase_HisG"/>
</dbReference>
<protein>
    <recommendedName>
        <fullName evidence="5">ATP phosphoribosyltransferase</fullName>
        <ecNumber evidence="4">2.4.2.17</ecNumber>
    </recommendedName>
</protein>
<evidence type="ECO:0000256" key="10">
    <source>
        <dbReference type="ARBA" id="ARBA00024861"/>
    </source>
</evidence>
<dbReference type="PANTHER" id="PTHR21403:SF8">
    <property type="entry name" value="ATP PHOSPHORIBOSYLTRANSFERASE"/>
    <property type="match status" value="1"/>
</dbReference>
<comment type="caution">
    <text evidence="12">The sequence shown here is derived from an EMBL/GenBank/DDBJ whole genome shotgun (WGS) entry which is preliminary data.</text>
</comment>
<dbReference type="GO" id="GO:0005737">
    <property type="term" value="C:cytoplasm"/>
    <property type="evidence" value="ECO:0007669"/>
    <property type="project" value="InterPro"/>
</dbReference>
<dbReference type="PANTHER" id="PTHR21403">
    <property type="entry name" value="ATP PHOSPHORIBOSYLTRANSFERASE ATP-PRTASE"/>
    <property type="match status" value="1"/>
</dbReference>
<dbReference type="EMBL" id="SCHC01000551">
    <property type="protein sequence ID" value="TBW68509.1"/>
    <property type="molecule type" value="Genomic_DNA"/>
</dbReference>
<keyword evidence="8 12" id="KW-0808">Transferase</keyword>
<keyword evidence="7 12" id="KW-0328">Glycosyltransferase</keyword>
<comment type="pathway">
    <text evidence="2">Amino-acid biosynthesis; L-histidine biosynthesis; L-histidine from 5-phospho-alpha-D-ribose 1-diphosphate: step 1/9.</text>
</comment>
<evidence type="ECO:0000256" key="1">
    <source>
        <dbReference type="ARBA" id="ARBA00000915"/>
    </source>
</evidence>
<evidence type="ECO:0000313" key="12">
    <source>
        <dbReference type="EMBL" id="TBW68509.1"/>
    </source>
</evidence>
<comment type="subunit">
    <text evidence="3">Heteromultimer composed of HisG and HisZ subunits.</text>
</comment>
<evidence type="ECO:0000259" key="11">
    <source>
        <dbReference type="Pfam" id="PF01634"/>
    </source>
</evidence>
<evidence type="ECO:0000256" key="3">
    <source>
        <dbReference type="ARBA" id="ARBA00011496"/>
    </source>
</evidence>
<keyword evidence="9" id="KW-0368">Histidine biosynthesis</keyword>
<evidence type="ECO:0000256" key="8">
    <source>
        <dbReference type="ARBA" id="ARBA00022679"/>
    </source>
</evidence>
<dbReference type="Proteomes" id="UP000291949">
    <property type="component" value="Unassembled WGS sequence"/>
</dbReference>
<evidence type="ECO:0000256" key="9">
    <source>
        <dbReference type="ARBA" id="ARBA00023102"/>
    </source>
</evidence>
<evidence type="ECO:0000256" key="6">
    <source>
        <dbReference type="ARBA" id="ARBA00022605"/>
    </source>
</evidence>
<dbReference type="Pfam" id="PF01634">
    <property type="entry name" value="HisG"/>
    <property type="match status" value="1"/>
</dbReference>
<dbReference type="GO" id="GO:0000105">
    <property type="term" value="P:L-histidine biosynthetic process"/>
    <property type="evidence" value="ECO:0007669"/>
    <property type="project" value="UniProtKB-KW"/>
</dbReference>
<dbReference type="InterPro" id="IPR013820">
    <property type="entry name" value="ATP_PRibTrfase_cat"/>
</dbReference>
<dbReference type="SUPFAM" id="SSF53850">
    <property type="entry name" value="Periplasmic binding protein-like II"/>
    <property type="match status" value="1"/>
</dbReference>
<dbReference type="EC" id="2.4.2.17" evidence="4"/>
<feature type="domain" description="ATP phosphoribosyltransferase catalytic" evidence="11">
    <location>
        <begin position="52"/>
        <end position="74"/>
    </location>
</feature>
<accession>A0A7Z8E1H9</accession>
<comment type="catalytic activity">
    <reaction evidence="1">
        <text>1-(5-phospho-beta-D-ribosyl)-ATP + diphosphate = 5-phospho-alpha-D-ribose 1-diphosphate + ATP</text>
        <dbReference type="Rhea" id="RHEA:18473"/>
        <dbReference type="ChEBI" id="CHEBI:30616"/>
        <dbReference type="ChEBI" id="CHEBI:33019"/>
        <dbReference type="ChEBI" id="CHEBI:58017"/>
        <dbReference type="ChEBI" id="CHEBI:73183"/>
        <dbReference type="EC" id="2.4.2.17"/>
    </reaction>
</comment>
<feature type="non-terminal residue" evidence="12">
    <location>
        <position position="76"/>
    </location>
</feature>
<gene>
    <name evidence="12" type="primary">hisG</name>
    <name evidence="12" type="ORF">EQ811_15455</name>
</gene>
<organism evidence="12 13">
    <name type="scientific">Staphylococcus capitis</name>
    <dbReference type="NCBI Taxonomy" id="29388"/>
    <lineage>
        <taxon>Bacteria</taxon>
        <taxon>Bacillati</taxon>
        <taxon>Bacillota</taxon>
        <taxon>Bacilli</taxon>
        <taxon>Bacillales</taxon>
        <taxon>Staphylococcaceae</taxon>
        <taxon>Staphylococcus</taxon>
    </lineage>
</organism>
<evidence type="ECO:0000256" key="7">
    <source>
        <dbReference type="ARBA" id="ARBA00022676"/>
    </source>
</evidence>
<keyword evidence="6" id="KW-0028">Amino-acid biosynthesis</keyword>
<sequence length="76" mass="8395">MLRVALAKGRLLKSFIEYLQQVNQIDIATVLLNRQRQLLLTVDNIEMILVKGSDVPTYVEQGIADVGIVGSDILNG</sequence>
<evidence type="ECO:0000256" key="2">
    <source>
        <dbReference type="ARBA" id="ARBA00004667"/>
    </source>
</evidence>
<evidence type="ECO:0000313" key="13">
    <source>
        <dbReference type="Proteomes" id="UP000291949"/>
    </source>
</evidence>
<dbReference type="Gene3D" id="3.40.190.10">
    <property type="entry name" value="Periplasmic binding protein-like II"/>
    <property type="match status" value="1"/>
</dbReference>
<dbReference type="GO" id="GO:0003879">
    <property type="term" value="F:ATP phosphoribosyltransferase activity"/>
    <property type="evidence" value="ECO:0007669"/>
    <property type="project" value="UniProtKB-EC"/>
</dbReference>
<reference evidence="12 13" key="1">
    <citation type="journal article" date="2019" name="Sci. Transl. Med.">
        <title>Quorum sensing between bacterial species on the skin protects against epidermal injury in atopic dermatitis.</title>
        <authorList>
            <person name="Williams M.R."/>
        </authorList>
    </citation>
    <scope>NUCLEOTIDE SEQUENCE [LARGE SCALE GENOMIC DNA]</scope>
    <source>
        <strain evidence="12 13">H8</strain>
    </source>
</reference>
<dbReference type="AlphaFoldDB" id="A0A7Z8E1H9"/>
<evidence type="ECO:0000256" key="4">
    <source>
        <dbReference type="ARBA" id="ARBA00011946"/>
    </source>
</evidence>
<name>A0A7Z8E1H9_STACP</name>